<reference evidence="3" key="1">
    <citation type="submission" date="2017-01" db="EMBL/GenBank/DDBJ databases">
        <title>Comparative genomics of anhydrobiosis in the tardigrade Hypsibius dujardini.</title>
        <authorList>
            <person name="Yoshida Y."/>
            <person name="Koutsovoulos G."/>
            <person name="Laetsch D."/>
            <person name="Stevens L."/>
            <person name="Kumar S."/>
            <person name="Horikawa D."/>
            <person name="Ishino K."/>
            <person name="Komine S."/>
            <person name="Tomita M."/>
            <person name="Blaxter M."/>
            <person name="Arakawa K."/>
        </authorList>
    </citation>
    <scope>NUCLEOTIDE SEQUENCE [LARGE SCALE GENOMIC DNA]</scope>
    <source>
        <strain evidence="3">Z151</strain>
    </source>
</reference>
<gene>
    <name evidence="2" type="ORF">BV898_18570</name>
</gene>
<evidence type="ECO:0000313" key="2">
    <source>
        <dbReference type="EMBL" id="OWA54154.1"/>
    </source>
</evidence>
<keyword evidence="1" id="KW-0732">Signal</keyword>
<dbReference type="AlphaFoldDB" id="A0A9X6RN56"/>
<dbReference type="Proteomes" id="UP000192578">
    <property type="component" value="Unassembled WGS sequence"/>
</dbReference>
<dbReference type="EMBL" id="MTYJ01000375">
    <property type="protein sequence ID" value="OWA54154.1"/>
    <property type="molecule type" value="Genomic_DNA"/>
</dbReference>
<feature type="signal peptide" evidence="1">
    <location>
        <begin position="1"/>
        <end position="21"/>
    </location>
</feature>
<feature type="chain" id="PRO_5040769508" evidence="1">
    <location>
        <begin position="22"/>
        <end position="259"/>
    </location>
</feature>
<evidence type="ECO:0000313" key="3">
    <source>
        <dbReference type="Proteomes" id="UP000192578"/>
    </source>
</evidence>
<organism evidence="2 3">
    <name type="scientific">Hypsibius exemplaris</name>
    <name type="common">Freshwater tardigrade</name>
    <dbReference type="NCBI Taxonomy" id="2072580"/>
    <lineage>
        <taxon>Eukaryota</taxon>
        <taxon>Metazoa</taxon>
        <taxon>Ecdysozoa</taxon>
        <taxon>Tardigrada</taxon>
        <taxon>Eutardigrada</taxon>
        <taxon>Parachela</taxon>
        <taxon>Hypsibioidea</taxon>
        <taxon>Hypsibiidae</taxon>
        <taxon>Hypsibius</taxon>
    </lineage>
</organism>
<protein>
    <submittedName>
        <fullName evidence="2">Uncharacterized protein</fullName>
    </submittedName>
</protein>
<accession>A0A9X6RN56</accession>
<sequence>MAQALVITVFLVICLATIGSALNCFQCTHANHLPESSTNQVNCEDPFKADGIRSISKDETGAACDRCMQGKVTMQVGSETRVGTLRGCYIAGEASAIGAAICTTNNCNTGVAPDVIVPSPPPTTVAPALNCFQCTYAEHLPESFTNQVNCKDPFKADGIRSISKDETGADCDRCMQGKITVQVGSETRIGTLRGCYSAGVASAIGAAICTTSNCNTGVAPDVPVPTQSPGGSSTETSNGMPKLIASAGLVLLGTLVMIC</sequence>
<proteinExistence type="predicted"/>
<evidence type="ECO:0000256" key="1">
    <source>
        <dbReference type="SAM" id="SignalP"/>
    </source>
</evidence>
<comment type="caution">
    <text evidence="2">The sequence shown here is derived from an EMBL/GenBank/DDBJ whole genome shotgun (WGS) entry which is preliminary data.</text>
</comment>
<keyword evidence="3" id="KW-1185">Reference proteome</keyword>
<name>A0A9X6RN56_HYPEX</name>